<comment type="caution">
    <text evidence="2">The sequence shown here is derived from an EMBL/GenBank/DDBJ whole genome shotgun (WGS) entry which is preliminary data.</text>
</comment>
<organism evidence="2 3">
    <name type="scientific">Planctomyces bekefii</name>
    <dbReference type="NCBI Taxonomy" id="1653850"/>
    <lineage>
        <taxon>Bacteria</taxon>
        <taxon>Pseudomonadati</taxon>
        <taxon>Planctomycetota</taxon>
        <taxon>Planctomycetia</taxon>
        <taxon>Planctomycetales</taxon>
        <taxon>Planctomycetaceae</taxon>
        <taxon>Planctomyces</taxon>
    </lineage>
</organism>
<evidence type="ECO:0000259" key="1">
    <source>
        <dbReference type="Pfam" id="PF19279"/>
    </source>
</evidence>
<evidence type="ECO:0000313" key="2">
    <source>
        <dbReference type="EMBL" id="TWW12416.1"/>
    </source>
</evidence>
<dbReference type="InterPro" id="IPR016064">
    <property type="entry name" value="NAD/diacylglycerol_kinase_sf"/>
</dbReference>
<protein>
    <recommendedName>
        <fullName evidence="1">YegS/DAGK C-terminal domain-containing protein</fullName>
    </recommendedName>
</protein>
<dbReference type="InterPro" id="IPR045540">
    <property type="entry name" value="YegS/DAGK_C"/>
</dbReference>
<keyword evidence="3" id="KW-1185">Reference proteome</keyword>
<name>A0A5C6MDX6_9PLAN</name>
<dbReference type="Gene3D" id="2.60.200.40">
    <property type="match status" value="1"/>
</dbReference>
<gene>
    <name evidence="2" type="ORF">E3A20_01670</name>
</gene>
<reference evidence="2 3" key="2">
    <citation type="submission" date="2019-08" db="EMBL/GenBank/DDBJ databases">
        <authorList>
            <person name="Henke P."/>
        </authorList>
    </citation>
    <scope>NUCLEOTIDE SEQUENCE [LARGE SCALE GENOMIC DNA]</scope>
    <source>
        <strain evidence="2">Phe10_nw2017</strain>
    </source>
</reference>
<evidence type="ECO:0000313" key="3">
    <source>
        <dbReference type="Proteomes" id="UP000321083"/>
    </source>
</evidence>
<dbReference type="SUPFAM" id="SSF111331">
    <property type="entry name" value="NAD kinase/diacylglycerol kinase-like"/>
    <property type="match status" value="1"/>
</dbReference>
<dbReference type="Pfam" id="PF19279">
    <property type="entry name" value="YegS_C"/>
    <property type="match status" value="1"/>
</dbReference>
<sequence length="100" mass="10833">MPRYGFDLPFCPGAEPDDGLLDVRIYHGIGRLGMLWHVLRLKLGLPIGVAEVTVFRTSAVSVRVVDGGFPAEFQYDGDPGGPLPLRVQVEPGSLCLLTRA</sequence>
<reference evidence="2 3" key="1">
    <citation type="submission" date="2019-08" db="EMBL/GenBank/DDBJ databases">
        <title>100 year-old enigma solved: identification of Planctomyces bekefii, the type genus and species of the phylum Planctomycetes.</title>
        <authorList>
            <person name="Svetlana D.N."/>
            <person name="Overmann J."/>
        </authorList>
    </citation>
    <scope>NUCLEOTIDE SEQUENCE [LARGE SCALE GENOMIC DNA]</scope>
    <source>
        <strain evidence="2">Phe10_nw2017</strain>
    </source>
</reference>
<feature type="domain" description="YegS/DAGK C-terminal" evidence="1">
    <location>
        <begin position="3"/>
        <end position="97"/>
    </location>
</feature>
<accession>A0A5C6MDX6</accession>
<proteinExistence type="predicted"/>
<dbReference type="Proteomes" id="UP000321083">
    <property type="component" value="Unassembled WGS sequence"/>
</dbReference>
<dbReference type="EMBL" id="SRHE01000014">
    <property type="protein sequence ID" value="TWW12416.1"/>
    <property type="molecule type" value="Genomic_DNA"/>
</dbReference>
<dbReference type="AlphaFoldDB" id="A0A5C6MDX6"/>